<dbReference type="EMBL" id="FOPC01000011">
    <property type="protein sequence ID" value="SFG96001.1"/>
    <property type="molecule type" value="Genomic_DNA"/>
</dbReference>
<dbReference type="SUPFAM" id="SSF75011">
    <property type="entry name" value="3-carboxy-cis,cis-mucoante lactonizing enzyme"/>
    <property type="match status" value="1"/>
</dbReference>
<evidence type="ECO:0000313" key="2">
    <source>
        <dbReference type="Proteomes" id="UP000199642"/>
    </source>
</evidence>
<dbReference type="RefSeq" id="WP_092793074.1">
    <property type="nucleotide sequence ID" value="NZ_FOPC01000011.1"/>
</dbReference>
<keyword evidence="2" id="KW-1185">Reference proteome</keyword>
<evidence type="ECO:0000313" key="1">
    <source>
        <dbReference type="EMBL" id="SFG96001.1"/>
    </source>
</evidence>
<protein>
    <recommendedName>
        <fullName evidence="3">6-bladed beta-propeller protein</fullName>
    </recommendedName>
</protein>
<reference evidence="2" key="1">
    <citation type="submission" date="2016-10" db="EMBL/GenBank/DDBJ databases">
        <authorList>
            <person name="Varghese N."/>
            <person name="Submissions S."/>
        </authorList>
    </citation>
    <scope>NUCLEOTIDE SEQUENCE [LARGE SCALE GENOMIC DNA]</scope>
    <source>
        <strain evidence="2">DSM 19315</strain>
    </source>
</reference>
<name>A0A1I2W912_9BACT</name>
<evidence type="ECO:0008006" key="3">
    <source>
        <dbReference type="Google" id="ProtNLM"/>
    </source>
</evidence>
<sequence>MVNINSYRLIIYILFFAFLNWPSFSNAQYKLEEVKSFTVESFYPVEIVDYFPKDGLYLGYINSIEGKRIVLINEEGDFISNKILEGDGPNKSSAPFNAMSFAEDGTIYLQSFSFIYRYDQNLNLLDKFSYPSSTSIRIFGRMEFFSYFKLPGSNSNISFITNPSDTNSFRPGNDSETELIEVFQKGTEESFKLAPVTDRIMYSRFDKSLLADLFFIIYKLDPKSRKLYLTTKTDSEILVYDLINKSLDSRIEINHGEFPILQKSKISRNDFKTNGRIALGAKNHKLFSLGGEKIVLDYIQEIPYGIYEQKIAEDPTYHHFQDPNYHRLIIFEGTTQVSGDIKLPVNGKLMTALPENRLLFQLIDPTIEEDFIRFGVYELIKSGN</sequence>
<gene>
    <name evidence="1" type="ORF">SAMN04487988_111133</name>
</gene>
<dbReference type="AlphaFoldDB" id="A0A1I2W912"/>
<proteinExistence type="predicted"/>
<organism evidence="1 2">
    <name type="scientific">Algoriphagus hitonicola</name>
    <dbReference type="NCBI Taxonomy" id="435880"/>
    <lineage>
        <taxon>Bacteria</taxon>
        <taxon>Pseudomonadati</taxon>
        <taxon>Bacteroidota</taxon>
        <taxon>Cytophagia</taxon>
        <taxon>Cytophagales</taxon>
        <taxon>Cyclobacteriaceae</taxon>
        <taxon>Algoriphagus</taxon>
    </lineage>
</organism>
<dbReference type="OrthoDB" id="817877at2"/>
<accession>A0A1I2W912</accession>
<dbReference type="Proteomes" id="UP000199642">
    <property type="component" value="Unassembled WGS sequence"/>
</dbReference>